<dbReference type="Proteomes" id="UP001143981">
    <property type="component" value="Unassembled WGS sequence"/>
</dbReference>
<evidence type="ECO:0000313" key="2">
    <source>
        <dbReference type="Proteomes" id="UP001143981"/>
    </source>
</evidence>
<gene>
    <name evidence="1" type="ORF">LPJ61_006783</name>
</gene>
<dbReference type="EMBL" id="JANBOI010003720">
    <property type="protein sequence ID" value="KAJ1718171.1"/>
    <property type="molecule type" value="Genomic_DNA"/>
</dbReference>
<proteinExistence type="predicted"/>
<comment type="caution">
    <text evidence="1">The sequence shown here is derived from an EMBL/GenBank/DDBJ whole genome shotgun (WGS) entry which is preliminary data.</text>
</comment>
<name>A0A9W7XPE4_9FUNG</name>
<organism evidence="1 2">
    <name type="scientific">Coemansia biformis</name>
    <dbReference type="NCBI Taxonomy" id="1286918"/>
    <lineage>
        <taxon>Eukaryota</taxon>
        <taxon>Fungi</taxon>
        <taxon>Fungi incertae sedis</taxon>
        <taxon>Zoopagomycota</taxon>
        <taxon>Kickxellomycotina</taxon>
        <taxon>Kickxellomycetes</taxon>
        <taxon>Kickxellales</taxon>
        <taxon>Kickxellaceae</taxon>
        <taxon>Coemansia</taxon>
    </lineage>
</organism>
<dbReference type="AlphaFoldDB" id="A0A9W7XPE4"/>
<dbReference type="OrthoDB" id="4062651at2759"/>
<protein>
    <submittedName>
        <fullName evidence="1">Uncharacterized protein</fullName>
    </submittedName>
</protein>
<accession>A0A9W7XPE4</accession>
<keyword evidence="2" id="KW-1185">Reference proteome</keyword>
<sequence length="103" mass="10509">MKLALTPIAFAAAYLAQGPAAAMHAGGAAVEMAPAAMPSSQISNDRTVSLLARLASYFDLSHVSSSITTTPVLVAHVFDPSSGKTALLASSVMRAGEGYYIPV</sequence>
<reference evidence="1" key="1">
    <citation type="submission" date="2022-07" db="EMBL/GenBank/DDBJ databases">
        <title>Phylogenomic reconstructions and comparative analyses of Kickxellomycotina fungi.</title>
        <authorList>
            <person name="Reynolds N.K."/>
            <person name="Stajich J.E."/>
            <person name="Barry K."/>
            <person name="Grigoriev I.V."/>
            <person name="Crous P."/>
            <person name="Smith M.E."/>
        </authorList>
    </citation>
    <scope>NUCLEOTIDE SEQUENCE</scope>
    <source>
        <strain evidence="1">BCRC 34381</strain>
    </source>
</reference>
<evidence type="ECO:0000313" key="1">
    <source>
        <dbReference type="EMBL" id="KAJ1718171.1"/>
    </source>
</evidence>
<feature type="non-terminal residue" evidence="1">
    <location>
        <position position="103"/>
    </location>
</feature>